<name>A0AC34FX45_9BILA</name>
<dbReference type="Proteomes" id="UP000887579">
    <property type="component" value="Unplaced"/>
</dbReference>
<protein>
    <submittedName>
        <fullName evidence="2">Uncharacterized protein</fullName>
    </submittedName>
</protein>
<sequence>MHRGREELTEIFERYLTEHRGIEPYGNNMLAIFEHDRDGLVVAFPDTFETKKFMTNEGEKESVKTGNRIVELKLKYSSIRRVIVELDYNDEDEITASFTLQFRYPPTGRVLMDCLDRLRKNIDSPIEFRFLIWKIGKNDFDSRPRAIINPLYYSNTNFFSELDKYPDFLKLRDIKYFPLVSFFLQK</sequence>
<organism evidence="1 2">
    <name type="scientific">Panagrolaimus sp. ES5</name>
    <dbReference type="NCBI Taxonomy" id="591445"/>
    <lineage>
        <taxon>Eukaryota</taxon>
        <taxon>Metazoa</taxon>
        <taxon>Ecdysozoa</taxon>
        <taxon>Nematoda</taxon>
        <taxon>Chromadorea</taxon>
        <taxon>Rhabditida</taxon>
        <taxon>Tylenchina</taxon>
        <taxon>Panagrolaimomorpha</taxon>
        <taxon>Panagrolaimoidea</taxon>
        <taxon>Panagrolaimidae</taxon>
        <taxon>Panagrolaimus</taxon>
    </lineage>
</organism>
<accession>A0AC34FX45</accession>
<proteinExistence type="predicted"/>
<dbReference type="WBParaSite" id="ES5_v2.g22059.t1">
    <property type="protein sequence ID" value="ES5_v2.g22059.t1"/>
    <property type="gene ID" value="ES5_v2.g22059"/>
</dbReference>
<evidence type="ECO:0000313" key="1">
    <source>
        <dbReference type="Proteomes" id="UP000887579"/>
    </source>
</evidence>
<reference evidence="2" key="1">
    <citation type="submission" date="2022-11" db="UniProtKB">
        <authorList>
            <consortium name="WormBaseParasite"/>
        </authorList>
    </citation>
    <scope>IDENTIFICATION</scope>
</reference>
<evidence type="ECO:0000313" key="2">
    <source>
        <dbReference type="WBParaSite" id="ES5_v2.g22059.t1"/>
    </source>
</evidence>